<keyword evidence="3" id="KW-0670">Pyruvate</keyword>
<dbReference type="GO" id="GO:0006099">
    <property type="term" value="P:tricarboxylic acid cycle"/>
    <property type="evidence" value="ECO:0007669"/>
    <property type="project" value="InterPro"/>
</dbReference>
<dbReference type="PANTHER" id="PTHR30523:SF6">
    <property type="entry name" value="PHOSPHOENOLPYRUVATE CARBOXYLASE"/>
    <property type="match status" value="1"/>
</dbReference>
<evidence type="ECO:0000256" key="2">
    <source>
        <dbReference type="ARBA" id="ARBA00022419"/>
    </source>
</evidence>
<proteinExistence type="predicted"/>
<dbReference type="OrthoDB" id="9768133at2"/>
<dbReference type="GO" id="GO:0015977">
    <property type="term" value="P:carbon fixation"/>
    <property type="evidence" value="ECO:0007669"/>
    <property type="project" value="InterPro"/>
</dbReference>
<reference evidence="3 4" key="1">
    <citation type="submission" date="2016-05" db="EMBL/GenBank/DDBJ databases">
        <title>Niabella ginsenosidivorans BS26 whole genome sequencing.</title>
        <authorList>
            <person name="Im W.T."/>
            <person name="Siddiqi M.Z."/>
        </authorList>
    </citation>
    <scope>NUCLEOTIDE SEQUENCE [LARGE SCALE GENOMIC DNA]</scope>
    <source>
        <strain evidence="3 4">BS26</strain>
    </source>
</reference>
<accession>A0A1A9HZ86</accession>
<dbReference type="KEGG" id="nia:A8C56_01010"/>
<organism evidence="3 4">
    <name type="scientific">Niabella ginsenosidivorans</name>
    <dbReference type="NCBI Taxonomy" id="1176587"/>
    <lineage>
        <taxon>Bacteria</taxon>
        <taxon>Pseudomonadati</taxon>
        <taxon>Bacteroidota</taxon>
        <taxon>Chitinophagia</taxon>
        <taxon>Chitinophagales</taxon>
        <taxon>Chitinophagaceae</taxon>
        <taxon>Niabella</taxon>
    </lineage>
</organism>
<dbReference type="SUPFAM" id="SSF51621">
    <property type="entry name" value="Phosphoenolpyruvate/pyruvate domain"/>
    <property type="match status" value="1"/>
</dbReference>
<name>A0A1A9HZ86_9BACT</name>
<dbReference type="AlphaFoldDB" id="A0A1A9HZ86"/>
<sequence>MDVVASQSVQRFKNDVGVRFQLYNSLFTSLPFHKIEKTGILLSLLSNMCEEGYEKGLSPVEILEDFFSRHTSFTTPRERLDLLFRLVQYVERQVVLFDALEDASYKKINDFNGPGTLKQLMSAVAQNNKEAQLDKVLEDFCVRLVLTAHPTQFYPGSVLGIIRDLSNALVKNDASEINTLLQQLGKTPFFKKNKPTPFDEAVSLIWYLENVFYPAAGRILSELKNQFPDVATDKHTLIKMGFWPGGDRDGNPFVTTDTTLQVAAALRAAILKCYYFDVRRLKRRLTFHDVEDIMSDLERRLYEEVFIPGHEAKITDKEIISILEGVKKIVNERANGLFVSRIQDLISKIEIFGLHFASLDIRQDSSIHEKVFSQVAASQSGILPENYDDLGEKEKVKLLLNLKPLGASSIFKDDVVRDTVEVVNAICSIQKSNGEQGCNRYIISHATSVLSIIEVIGLFKLNGISSQEMNVDIVPLFETIDDLQNAGDIMKTLYSLPEYKAHLGRRGKTQTIMLGFSDGTKDGGYLMANWCIYRAKEELTRITRQYGFDVIFFDGRGGPPSRGGGKTHKFYASMGRNISNKEIQLTIQGQTVSANFGIIDSAQFNIEQLINAGVSSSLFSDRYPPLNGKQEQLLQELSSYGFDAYIKLKNHPQLANYLYEISPLRFYSETNIGSRPAKRGKQTSISLGDLRAIPFSGAWSQLKQNVPGFFGVGTALKQMEYIGRFDELKQLYNDSLYFKTLLDNCEMAMSKSYFPITAYIAKDQQFGDIWKMIYDEFVLTKQYIYKLTGHDTLMASYPVDKLSIRMRERIVMPLVTIQQYALVQLREGNDDKEESLHEVLGKLVMRCSFGIINAGRNSA</sequence>
<keyword evidence="4" id="KW-1185">Reference proteome</keyword>
<dbReference type="Proteomes" id="UP000077667">
    <property type="component" value="Chromosome"/>
</dbReference>
<dbReference type="STRING" id="1176587.A8C56_01010"/>
<dbReference type="InterPro" id="IPR021135">
    <property type="entry name" value="PEP_COase"/>
</dbReference>
<comment type="function">
    <text evidence="1">Forms oxaloacetate, a four-carbon dicarboxylic acid source for the tricarboxylic acid cycle.</text>
</comment>
<evidence type="ECO:0000313" key="4">
    <source>
        <dbReference type="Proteomes" id="UP000077667"/>
    </source>
</evidence>
<dbReference type="RefSeq" id="WP_067750906.1">
    <property type="nucleotide sequence ID" value="NZ_CP015772.1"/>
</dbReference>
<dbReference type="PANTHER" id="PTHR30523">
    <property type="entry name" value="PHOSPHOENOLPYRUVATE CARBOXYLASE"/>
    <property type="match status" value="1"/>
</dbReference>
<dbReference type="Pfam" id="PF00311">
    <property type="entry name" value="PEPcase"/>
    <property type="match status" value="2"/>
</dbReference>
<gene>
    <name evidence="3" type="ORF">A8C56_01010</name>
</gene>
<evidence type="ECO:0000313" key="3">
    <source>
        <dbReference type="EMBL" id="ANH79742.1"/>
    </source>
</evidence>
<dbReference type="PRINTS" id="PR00150">
    <property type="entry name" value="PEPCARBXLASE"/>
</dbReference>
<protein>
    <recommendedName>
        <fullName evidence="2">Phosphoenolpyruvate carboxylase</fullName>
    </recommendedName>
</protein>
<dbReference type="GO" id="GO:0008964">
    <property type="term" value="F:phosphoenolpyruvate carboxylase activity"/>
    <property type="evidence" value="ECO:0007669"/>
    <property type="project" value="InterPro"/>
</dbReference>
<evidence type="ECO:0000256" key="1">
    <source>
        <dbReference type="ARBA" id="ARBA00003670"/>
    </source>
</evidence>
<dbReference type="InterPro" id="IPR015813">
    <property type="entry name" value="Pyrv/PenolPyrv_kinase-like_dom"/>
</dbReference>
<dbReference type="EMBL" id="CP015772">
    <property type="protein sequence ID" value="ANH79742.1"/>
    <property type="molecule type" value="Genomic_DNA"/>
</dbReference>
<dbReference type="GO" id="GO:0005829">
    <property type="term" value="C:cytosol"/>
    <property type="evidence" value="ECO:0007669"/>
    <property type="project" value="TreeGrafter"/>
</dbReference>